<gene>
    <name evidence="8" type="primary">yclP</name>
    <name evidence="8" type="ordered locus">TMO_1940</name>
</gene>
<dbReference type="Pfam" id="PF00005">
    <property type="entry name" value="ABC_tran"/>
    <property type="match status" value="1"/>
</dbReference>
<dbReference type="SUPFAM" id="SSF52540">
    <property type="entry name" value="P-loop containing nucleoside triphosphate hydrolases"/>
    <property type="match status" value="1"/>
</dbReference>
<evidence type="ECO:0000256" key="1">
    <source>
        <dbReference type="ARBA" id="ARBA00005417"/>
    </source>
</evidence>
<sequence>MVSAMPTLDLADVRAVLGDRTILDRVTLTLPAGGLIALVGPNGAGKSTLLAILAGLLAPATGEVRLDDEPLARLGDRARARVMGYLEQQPECHWPLSVAALARLGRLPHRGAFGSLDPRADAAAVEAALARTGMTGFRDRRIDHLSGGERMRAHLARVLAGEPRVILADEPLAGLDPAHQLEVMALLRELAAQGRVVVVVLHDLALAARFADRAILLGEGRVLADGPPETALDDAALARAYGVSVTRVEIDGRRVPLPTARL</sequence>
<keyword evidence="5" id="KW-1278">Translocase</keyword>
<dbReference type="SMART" id="SM00382">
    <property type="entry name" value="AAA"/>
    <property type="match status" value="1"/>
</dbReference>
<dbReference type="STRING" id="1110502.TMO_1940"/>
<evidence type="ECO:0000256" key="5">
    <source>
        <dbReference type="ARBA" id="ARBA00022967"/>
    </source>
</evidence>
<dbReference type="PANTHER" id="PTHR42794">
    <property type="entry name" value="HEMIN IMPORT ATP-BINDING PROTEIN HMUV"/>
    <property type="match status" value="1"/>
</dbReference>
<dbReference type="Proteomes" id="UP000005258">
    <property type="component" value="Chromosome"/>
</dbReference>
<dbReference type="eggNOG" id="COG1120">
    <property type="taxonomic scope" value="Bacteria"/>
</dbReference>
<evidence type="ECO:0000256" key="6">
    <source>
        <dbReference type="ARBA" id="ARBA00037066"/>
    </source>
</evidence>
<accession>I3TLZ0</accession>
<name>I3TLZ0_TISMK</name>
<proteinExistence type="inferred from homology"/>
<dbReference type="Gene3D" id="3.40.50.300">
    <property type="entry name" value="P-loop containing nucleotide triphosphate hydrolases"/>
    <property type="match status" value="1"/>
</dbReference>
<dbReference type="AlphaFoldDB" id="I3TLZ0"/>
<evidence type="ECO:0000259" key="7">
    <source>
        <dbReference type="PROSITE" id="PS50893"/>
    </source>
</evidence>
<dbReference type="InterPro" id="IPR027417">
    <property type="entry name" value="P-loop_NTPase"/>
</dbReference>
<comment type="similarity">
    <text evidence="1">Belongs to the ABC transporter superfamily.</text>
</comment>
<keyword evidence="3" id="KW-0547">Nucleotide-binding</keyword>
<organism evidence="8 9">
    <name type="scientific">Tistrella mobilis (strain KA081020-065)</name>
    <dbReference type="NCBI Taxonomy" id="1110502"/>
    <lineage>
        <taxon>Bacteria</taxon>
        <taxon>Pseudomonadati</taxon>
        <taxon>Pseudomonadota</taxon>
        <taxon>Alphaproteobacteria</taxon>
        <taxon>Geminicoccales</taxon>
        <taxon>Geminicoccaceae</taxon>
        <taxon>Tistrella</taxon>
    </lineage>
</organism>
<dbReference type="RefSeq" id="WP_014745456.1">
    <property type="nucleotide sequence ID" value="NC_017956.1"/>
</dbReference>
<keyword evidence="4" id="KW-0067">ATP-binding</keyword>
<evidence type="ECO:0000313" key="8">
    <source>
        <dbReference type="EMBL" id="AFK53778.1"/>
    </source>
</evidence>
<dbReference type="GO" id="GO:0016887">
    <property type="term" value="F:ATP hydrolysis activity"/>
    <property type="evidence" value="ECO:0007669"/>
    <property type="project" value="InterPro"/>
</dbReference>
<evidence type="ECO:0000256" key="4">
    <source>
        <dbReference type="ARBA" id="ARBA00022840"/>
    </source>
</evidence>
<dbReference type="GO" id="GO:0005524">
    <property type="term" value="F:ATP binding"/>
    <property type="evidence" value="ECO:0007669"/>
    <property type="project" value="UniProtKB-KW"/>
</dbReference>
<dbReference type="FunFam" id="3.40.50.300:FF:000134">
    <property type="entry name" value="Iron-enterobactin ABC transporter ATP-binding protein"/>
    <property type="match status" value="1"/>
</dbReference>
<dbReference type="PROSITE" id="PS50893">
    <property type="entry name" value="ABC_TRANSPORTER_2"/>
    <property type="match status" value="1"/>
</dbReference>
<dbReference type="KEGG" id="tmo:TMO_1940"/>
<dbReference type="PANTHER" id="PTHR42794:SF1">
    <property type="entry name" value="HEMIN IMPORT ATP-BINDING PROTEIN HMUV"/>
    <property type="match status" value="1"/>
</dbReference>
<evidence type="ECO:0000256" key="3">
    <source>
        <dbReference type="ARBA" id="ARBA00022741"/>
    </source>
</evidence>
<protein>
    <submittedName>
        <fullName evidence="8">ABC transporter related protein</fullName>
    </submittedName>
</protein>
<dbReference type="CDD" id="cd03214">
    <property type="entry name" value="ABC_Iron-Siderophores_B12_Hemin"/>
    <property type="match status" value="1"/>
</dbReference>
<dbReference type="EMBL" id="CP003236">
    <property type="protein sequence ID" value="AFK53778.1"/>
    <property type="molecule type" value="Genomic_DNA"/>
</dbReference>
<comment type="function">
    <text evidence="6">Part of the ABC transporter complex HmuTUV involved in hemin import. Responsible for energy coupling to the transport system.</text>
</comment>
<evidence type="ECO:0000313" key="9">
    <source>
        <dbReference type="Proteomes" id="UP000005258"/>
    </source>
</evidence>
<evidence type="ECO:0000256" key="2">
    <source>
        <dbReference type="ARBA" id="ARBA00022448"/>
    </source>
</evidence>
<dbReference type="InterPro" id="IPR003439">
    <property type="entry name" value="ABC_transporter-like_ATP-bd"/>
</dbReference>
<keyword evidence="2" id="KW-0813">Transport</keyword>
<reference evidence="8 9" key="1">
    <citation type="journal article" date="2012" name="J. Am. Chem. Soc.">
        <title>Bacterial biosynthesis and maturation of the didemnin anti-cancer agents.</title>
        <authorList>
            <person name="Xu Y."/>
            <person name="Kersten R.D."/>
            <person name="Nam S.J."/>
            <person name="Lu L."/>
            <person name="Al-Suwailem A.M."/>
            <person name="Zheng H."/>
            <person name="Fenical W."/>
            <person name="Dorrestein P.C."/>
            <person name="Moore B.S."/>
            <person name="Qian P.Y."/>
        </authorList>
    </citation>
    <scope>NUCLEOTIDE SEQUENCE [LARGE SCALE GENOMIC DNA]</scope>
    <source>
        <strain evidence="8 9">KA081020-065</strain>
    </source>
</reference>
<keyword evidence="9" id="KW-1185">Reference proteome</keyword>
<dbReference type="InterPro" id="IPR003593">
    <property type="entry name" value="AAA+_ATPase"/>
</dbReference>
<dbReference type="HOGENOM" id="CLU_000604_1_11_5"/>
<feature type="domain" description="ABC transporter" evidence="7">
    <location>
        <begin position="8"/>
        <end position="244"/>
    </location>
</feature>